<protein>
    <recommendedName>
        <fullName evidence="2">Alginate lyase 2 domain-containing protein</fullName>
    </recommendedName>
</protein>
<dbReference type="AlphaFoldDB" id="X1M4B5"/>
<dbReference type="EMBL" id="BARV01007548">
    <property type="protein sequence ID" value="GAI09485.1"/>
    <property type="molecule type" value="Genomic_DNA"/>
</dbReference>
<gene>
    <name evidence="1" type="ORF">S06H3_15349</name>
</gene>
<feature type="non-terminal residue" evidence="1">
    <location>
        <position position="1"/>
    </location>
</feature>
<sequence length="106" mass="11960">VLWEHRDGYNRLRLDYKDGGNPADDHTGPGKVQVGTTYYLTVERSGGSVTCKIFSDAERTVLVDTLSITMFVPERTYRYLFGFSGFDADATYYPTSGYVENLLLVE</sequence>
<comment type="caution">
    <text evidence="1">The sequence shown here is derived from an EMBL/GenBank/DDBJ whole genome shotgun (WGS) entry which is preliminary data.</text>
</comment>
<reference evidence="1" key="1">
    <citation type="journal article" date="2014" name="Front. Microbiol.">
        <title>High frequency of phylogenetically diverse reductive dehalogenase-homologous genes in deep subseafloor sedimentary metagenomes.</title>
        <authorList>
            <person name="Kawai M."/>
            <person name="Futagami T."/>
            <person name="Toyoda A."/>
            <person name="Takaki Y."/>
            <person name="Nishi S."/>
            <person name="Hori S."/>
            <person name="Arai W."/>
            <person name="Tsubouchi T."/>
            <person name="Morono Y."/>
            <person name="Uchiyama I."/>
            <person name="Ito T."/>
            <person name="Fujiyama A."/>
            <person name="Inagaki F."/>
            <person name="Takami H."/>
        </authorList>
    </citation>
    <scope>NUCLEOTIDE SEQUENCE</scope>
    <source>
        <strain evidence="1">Expedition CK06-06</strain>
    </source>
</reference>
<accession>X1M4B5</accession>
<evidence type="ECO:0008006" key="2">
    <source>
        <dbReference type="Google" id="ProtNLM"/>
    </source>
</evidence>
<organism evidence="1">
    <name type="scientific">marine sediment metagenome</name>
    <dbReference type="NCBI Taxonomy" id="412755"/>
    <lineage>
        <taxon>unclassified sequences</taxon>
        <taxon>metagenomes</taxon>
        <taxon>ecological metagenomes</taxon>
    </lineage>
</organism>
<name>X1M4B5_9ZZZZ</name>
<proteinExistence type="predicted"/>
<evidence type="ECO:0000313" key="1">
    <source>
        <dbReference type="EMBL" id="GAI09485.1"/>
    </source>
</evidence>